<proteinExistence type="inferred from homology"/>
<dbReference type="SUPFAM" id="SSF53474">
    <property type="entry name" value="alpha/beta-Hydrolases"/>
    <property type="match status" value="1"/>
</dbReference>
<dbReference type="Proteomes" id="UP001165190">
    <property type="component" value="Unassembled WGS sequence"/>
</dbReference>
<dbReference type="Pfam" id="PF01764">
    <property type="entry name" value="Lipase_3"/>
    <property type="match status" value="1"/>
</dbReference>
<evidence type="ECO:0000313" key="8">
    <source>
        <dbReference type="EMBL" id="GMJ00910.1"/>
    </source>
</evidence>
<dbReference type="CDD" id="cd00519">
    <property type="entry name" value="Lipase_3"/>
    <property type="match status" value="1"/>
</dbReference>
<protein>
    <recommendedName>
        <fullName evidence="5">Phospholipase A1</fullName>
        <ecNumber evidence="5">3.1.1.-</ecNumber>
    </recommendedName>
</protein>
<evidence type="ECO:0000256" key="1">
    <source>
        <dbReference type="ARBA" id="ARBA00010701"/>
    </source>
</evidence>
<evidence type="ECO:0000256" key="3">
    <source>
        <dbReference type="ARBA" id="ARBA00022963"/>
    </source>
</evidence>
<dbReference type="Gene3D" id="3.40.50.1820">
    <property type="entry name" value="alpha/beta hydrolase"/>
    <property type="match status" value="1"/>
</dbReference>
<name>A0A9W7MIA8_HIBTR</name>
<sequence>MSNSIATRWRKLSGEKNWEGLLQPLDSDLRKYLIHYAQMTGAVGDIFNSNTDEPDASKEDFFSKACLVKGNPYKYDVTRFIYAGSDDVGSSWFGYVAVATGEGKRALGRRDVLVAWRGTSSTSEWLNDFNFIIQRSASDIFPTAKQHGATVHRGFHNLYTGTRPDSTHSKTSAREQVLEAVKELVNKYKDEEISITVTGFSLGAALATLTAMDIVANGYNKPTKGNPDKLFMVTAITFGGPRVGNTGLACLFDSLGDHLHLLRIKNNRDFVPTLPPGIFLYTEFGIKLIVDTYNSKFLKWRLFFGRSAALPDEHEHEDEPNRIDCLDENGPKRKRVRRDMSSLNEDDDEDEYGPQYKIVRGGMSEYYSCHNMEVYAHEVAIKDIGKNTPADKLDYSIILVNKHLDRVKNEYEIPPNWWTGENRKKMVQSENGRWVVV</sequence>
<dbReference type="AlphaFoldDB" id="A0A9W7MIA8"/>
<keyword evidence="2 5" id="KW-0378">Hydrolase</keyword>
<organism evidence="8 9">
    <name type="scientific">Hibiscus trionum</name>
    <name type="common">Flower of an hour</name>
    <dbReference type="NCBI Taxonomy" id="183268"/>
    <lineage>
        <taxon>Eukaryota</taxon>
        <taxon>Viridiplantae</taxon>
        <taxon>Streptophyta</taxon>
        <taxon>Embryophyta</taxon>
        <taxon>Tracheophyta</taxon>
        <taxon>Spermatophyta</taxon>
        <taxon>Magnoliopsida</taxon>
        <taxon>eudicotyledons</taxon>
        <taxon>Gunneridae</taxon>
        <taxon>Pentapetalae</taxon>
        <taxon>rosids</taxon>
        <taxon>malvids</taxon>
        <taxon>Malvales</taxon>
        <taxon>Malvaceae</taxon>
        <taxon>Malvoideae</taxon>
        <taxon>Hibiscus</taxon>
    </lineage>
</organism>
<dbReference type="PANTHER" id="PTHR31828:SF20">
    <property type="entry name" value="PHOSPHOLIPASE A1"/>
    <property type="match status" value="1"/>
</dbReference>
<comment type="function">
    <text evidence="5">Acylhydrolase that catalyzes the hydrolysis of phospholipids at the sn-1 position.</text>
</comment>
<comment type="caution">
    <text evidence="8">The sequence shown here is derived from an EMBL/GenBank/DDBJ whole genome shotgun (WGS) entry which is preliminary data.</text>
</comment>
<reference evidence="8" key="1">
    <citation type="submission" date="2023-05" db="EMBL/GenBank/DDBJ databases">
        <title>Genome and transcriptome analyses reveal genes involved in the formation of fine ridges on petal epidermal cells in Hibiscus trionum.</title>
        <authorList>
            <person name="Koshimizu S."/>
            <person name="Masuda S."/>
            <person name="Ishii T."/>
            <person name="Shirasu K."/>
            <person name="Hoshino A."/>
            <person name="Arita M."/>
        </authorList>
    </citation>
    <scope>NUCLEOTIDE SEQUENCE</scope>
    <source>
        <strain evidence="8">Hamamatsu line</strain>
    </source>
</reference>
<dbReference type="EC" id="3.1.1.-" evidence="5"/>
<gene>
    <name evidence="8" type="ORF">HRI_003760200</name>
</gene>
<evidence type="ECO:0000313" key="9">
    <source>
        <dbReference type="Proteomes" id="UP001165190"/>
    </source>
</evidence>
<evidence type="ECO:0000256" key="2">
    <source>
        <dbReference type="ARBA" id="ARBA00022801"/>
    </source>
</evidence>
<dbReference type="InterPro" id="IPR033556">
    <property type="entry name" value="PLA"/>
</dbReference>
<dbReference type="PANTHER" id="PTHR31828">
    <property type="entry name" value="PHOSPHOLIPASE A1-IIGAMMA"/>
    <property type="match status" value="1"/>
</dbReference>
<dbReference type="InterPro" id="IPR029058">
    <property type="entry name" value="AB_hydrolase_fold"/>
</dbReference>
<feature type="domain" description="Fungal lipase-type" evidence="7">
    <location>
        <begin position="114"/>
        <end position="276"/>
    </location>
</feature>
<accession>A0A9W7MIA8</accession>
<evidence type="ECO:0000256" key="6">
    <source>
        <dbReference type="SAM" id="MobiDB-lite"/>
    </source>
</evidence>
<evidence type="ECO:0000259" key="7">
    <source>
        <dbReference type="Pfam" id="PF01764"/>
    </source>
</evidence>
<keyword evidence="4 5" id="KW-0443">Lipid metabolism</keyword>
<dbReference type="InterPro" id="IPR002921">
    <property type="entry name" value="Fungal_lipase-type"/>
</dbReference>
<comment type="similarity">
    <text evidence="1 5">Belongs to the AB hydrolase superfamily. Lipase family.</text>
</comment>
<evidence type="ECO:0000256" key="5">
    <source>
        <dbReference type="RuleBase" id="RU367093"/>
    </source>
</evidence>
<dbReference type="GO" id="GO:0008970">
    <property type="term" value="F:phospholipase A1 activity"/>
    <property type="evidence" value="ECO:0007669"/>
    <property type="project" value="UniProtKB-UniRule"/>
</dbReference>
<dbReference type="OrthoDB" id="426718at2759"/>
<evidence type="ECO:0000256" key="4">
    <source>
        <dbReference type="ARBA" id="ARBA00023098"/>
    </source>
</evidence>
<feature type="region of interest" description="Disordered" evidence="6">
    <location>
        <begin position="328"/>
        <end position="351"/>
    </location>
</feature>
<dbReference type="GO" id="GO:0016042">
    <property type="term" value="P:lipid catabolic process"/>
    <property type="evidence" value="ECO:0007669"/>
    <property type="project" value="UniProtKB-UniRule"/>
</dbReference>
<dbReference type="EMBL" id="BSYR01000035">
    <property type="protein sequence ID" value="GMJ00910.1"/>
    <property type="molecule type" value="Genomic_DNA"/>
</dbReference>
<keyword evidence="3 5" id="KW-0442">Lipid degradation</keyword>
<keyword evidence="9" id="KW-1185">Reference proteome</keyword>